<evidence type="ECO:0000259" key="4">
    <source>
        <dbReference type="SMART" id="SM01141"/>
    </source>
</evidence>
<sequence length="835" mass="95778">MWHEARKQERKIRGMIVDYRKRAERRQDFYEKIKADPTQFMQIHGRGCKIHLDPAVAAAGDGAAIIVPWQGQKDNLIDRFDVRAHLDYIPPPPKVNELEDISPEERHCNYERYRILAQNDFLGTSEEKFLHQLHLDEQFGANAHLEMDKMGSKKKSAAGAAISYSYDTSNDVTPFSQIHPIPVPGQAADAEAESDSDLDMDVSIDVGKLDTSQAHELNACGRNYGMMSNDFYSFLTKDADEADALKMAREEEQEKIMLSGRKSRRERRAQREKRFSGRPMSPPSYAAKEDVSNINCSMNENESDSRSPSPENSGKITFITSFGGEDELRPHSKISINLNKRGTVKTPSGLQNQVTYADKLKENLSQFDSFNEIAKKSSPPRKPMQYMRNASSSRSRSRSRSYRHRSRKRSPADRYSSRRPTYNSRRRGYSRNRSRSRSRSRTRSRSRSPKYSRNRRSSTSSSSSNSSPQRQTAANCRREVLTKPKPKDSISNIQASSSNLQKSPIMPTVICPVPEPSQPTVQVPTCEPEVVAETMEVPIKRYYGRKRDGNSSSSEELTDYEGNSGEENSNGDKSSQPSSKVHSTGSSGQTGKNVPTATTSYPSSSQLKGSMAGEKQNLRDRLKRKMQILLNKQYKADKKAEIERTERQMQQQQEREDEMRELALKLRKRQREIRHKYGTPNSESSDSSQSDGSEAKNNGNAARHSSRQPQAKSRSKSRDRESRDRKIPRSSSNRNPSPSRSYSSNRSRRSRSGSRHVNNKDYAGDRRYERNYRRQDDNDRHRSPRRYAPPSRDRRERESSNYEGGRRDRRDSKSRDRDRTRDRRAYSPKRRLVDY</sequence>
<dbReference type="OMA" id="YSECAPV"/>
<dbReference type="Pfam" id="PF09750">
    <property type="entry name" value="DRY_EERY"/>
    <property type="match status" value="1"/>
</dbReference>
<dbReference type="GO" id="GO:0006397">
    <property type="term" value="P:mRNA processing"/>
    <property type="evidence" value="ECO:0007669"/>
    <property type="project" value="UniProtKB-KW"/>
</dbReference>
<feature type="compositionally biased region" description="Low complexity" evidence="3">
    <location>
        <begin position="682"/>
        <end position="692"/>
    </location>
</feature>
<feature type="compositionally biased region" description="Basic and acidic residues" evidence="3">
    <location>
        <begin position="476"/>
        <end position="488"/>
    </location>
</feature>
<feature type="compositionally biased region" description="Basic and acidic residues" evidence="3">
    <location>
        <begin position="758"/>
        <end position="781"/>
    </location>
</feature>
<proteinExistence type="predicted"/>
<evidence type="ECO:0000256" key="2">
    <source>
        <dbReference type="ARBA" id="ARBA00023187"/>
    </source>
</evidence>
<keyword evidence="6" id="KW-1185">Reference proteome</keyword>
<dbReference type="InParanoid" id="A0A7R8YWQ0"/>
<reference evidence="5 6" key="1">
    <citation type="submission" date="2020-11" db="EMBL/GenBank/DDBJ databases">
        <authorList>
            <person name="Wallbank WR R."/>
            <person name="Pardo Diaz C."/>
            <person name="Kozak K."/>
            <person name="Martin S."/>
            <person name="Jiggins C."/>
            <person name="Moest M."/>
            <person name="Warren A I."/>
            <person name="Generalovic N T."/>
            <person name="Byers J.R.P. K."/>
            <person name="Montejo-Kovacevich G."/>
            <person name="Yen C E."/>
        </authorList>
    </citation>
    <scope>NUCLEOTIDE SEQUENCE [LARGE SCALE GENOMIC DNA]</scope>
</reference>
<evidence type="ECO:0000313" key="5">
    <source>
        <dbReference type="EMBL" id="CAD7087590.1"/>
    </source>
</evidence>
<feature type="compositionally biased region" description="Basic residues" evidence="3">
    <location>
        <begin position="261"/>
        <end position="271"/>
    </location>
</feature>
<evidence type="ECO:0000256" key="3">
    <source>
        <dbReference type="SAM" id="MobiDB-lite"/>
    </source>
</evidence>
<keyword evidence="2" id="KW-0508">mRNA splicing</keyword>
<gene>
    <name evidence="5" type="ORF">HERILL_LOCUS10287</name>
</gene>
<feature type="region of interest" description="Disordered" evidence="3">
    <location>
        <begin position="543"/>
        <end position="835"/>
    </location>
</feature>
<feature type="compositionally biased region" description="Basic residues" evidence="3">
    <location>
        <begin position="665"/>
        <end position="677"/>
    </location>
</feature>
<protein>
    <recommendedName>
        <fullName evidence="4">Suppressor of white apricot N-terminal domain-containing protein</fullName>
    </recommendedName>
</protein>
<dbReference type="PANTHER" id="PTHR13161">
    <property type="entry name" value="SPLICING FACTOR SUPPRESSOR OF WHITE APRICOT"/>
    <property type="match status" value="1"/>
</dbReference>
<name>A0A7R8YWQ0_HERIL</name>
<feature type="region of interest" description="Disordered" evidence="3">
    <location>
        <begin position="253"/>
        <end position="328"/>
    </location>
</feature>
<dbReference type="InterPro" id="IPR019147">
    <property type="entry name" value="SWAP_N_domain"/>
</dbReference>
<feature type="domain" description="Suppressor of white apricot N-terminal" evidence="4">
    <location>
        <begin position="39"/>
        <end position="170"/>
    </location>
</feature>
<dbReference type="InterPro" id="IPR040397">
    <property type="entry name" value="SWAP"/>
</dbReference>
<feature type="region of interest" description="Disordered" evidence="3">
    <location>
        <begin position="371"/>
        <end position="501"/>
    </location>
</feature>
<feature type="compositionally biased region" description="Basic residues" evidence="3">
    <location>
        <begin position="395"/>
        <end position="409"/>
    </location>
</feature>
<dbReference type="Proteomes" id="UP000594454">
    <property type="component" value="Chromosome 4"/>
</dbReference>
<dbReference type="GO" id="GO:0008380">
    <property type="term" value="P:RNA splicing"/>
    <property type="evidence" value="ECO:0007669"/>
    <property type="project" value="UniProtKB-KW"/>
</dbReference>
<dbReference type="OrthoDB" id="10070965at2759"/>
<feature type="compositionally biased region" description="Polar residues" evidence="3">
    <location>
        <begin position="565"/>
        <end position="608"/>
    </location>
</feature>
<feature type="compositionally biased region" description="Polar residues" evidence="3">
    <location>
        <begin position="489"/>
        <end position="501"/>
    </location>
</feature>
<dbReference type="SMART" id="SM01141">
    <property type="entry name" value="DRY_EERY"/>
    <property type="match status" value="1"/>
</dbReference>
<feature type="compositionally biased region" description="Basic and acidic residues" evidence="3">
    <location>
        <begin position="791"/>
        <end position="835"/>
    </location>
</feature>
<accession>A0A7R8YWQ0</accession>
<dbReference type="PANTHER" id="PTHR13161:SF4">
    <property type="entry name" value="CLK4-ASSOCIATING SERINE_ARGININE RICH PROTEIN"/>
    <property type="match status" value="1"/>
</dbReference>
<feature type="compositionally biased region" description="Basic residues" evidence="3">
    <location>
        <begin position="424"/>
        <end position="456"/>
    </location>
</feature>
<dbReference type="AlphaFoldDB" id="A0A7R8YWQ0"/>
<feature type="compositionally biased region" description="Basic and acidic residues" evidence="3">
    <location>
        <begin position="634"/>
        <end position="664"/>
    </location>
</feature>
<feature type="compositionally biased region" description="Low complexity" evidence="3">
    <location>
        <begin position="729"/>
        <end position="745"/>
    </location>
</feature>
<evidence type="ECO:0000256" key="1">
    <source>
        <dbReference type="ARBA" id="ARBA00022664"/>
    </source>
</evidence>
<dbReference type="FunCoup" id="A0A7R8YWQ0">
    <property type="interactions" value="168"/>
</dbReference>
<evidence type="ECO:0000313" key="6">
    <source>
        <dbReference type="Proteomes" id="UP000594454"/>
    </source>
</evidence>
<keyword evidence="1" id="KW-0507">mRNA processing</keyword>
<feature type="compositionally biased region" description="Low complexity" evidence="3">
    <location>
        <begin position="457"/>
        <end position="467"/>
    </location>
</feature>
<dbReference type="EMBL" id="LR899012">
    <property type="protein sequence ID" value="CAD7087590.1"/>
    <property type="molecule type" value="Genomic_DNA"/>
</dbReference>
<feature type="compositionally biased region" description="Polar residues" evidence="3">
    <location>
        <begin position="292"/>
        <end position="320"/>
    </location>
</feature>
<feature type="compositionally biased region" description="Basic and acidic residues" evidence="3">
    <location>
        <begin position="716"/>
        <end position="727"/>
    </location>
</feature>
<organism evidence="5 6">
    <name type="scientific">Hermetia illucens</name>
    <name type="common">Black soldier fly</name>
    <dbReference type="NCBI Taxonomy" id="343691"/>
    <lineage>
        <taxon>Eukaryota</taxon>
        <taxon>Metazoa</taxon>
        <taxon>Ecdysozoa</taxon>
        <taxon>Arthropoda</taxon>
        <taxon>Hexapoda</taxon>
        <taxon>Insecta</taxon>
        <taxon>Pterygota</taxon>
        <taxon>Neoptera</taxon>
        <taxon>Endopterygota</taxon>
        <taxon>Diptera</taxon>
        <taxon>Brachycera</taxon>
        <taxon>Stratiomyomorpha</taxon>
        <taxon>Stratiomyidae</taxon>
        <taxon>Hermetiinae</taxon>
        <taxon>Hermetia</taxon>
    </lineage>
</organism>